<reference evidence="1 2" key="2">
    <citation type="journal article" date="2022" name="Mol. Ecol. Resour.">
        <title>The genomes of chicory, endive, great burdock and yacon provide insights into Asteraceae paleo-polyploidization history and plant inulin production.</title>
        <authorList>
            <person name="Fan W."/>
            <person name="Wang S."/>
            <person name="Wang H."/>
            <person name="Wang A."/>
            <person name="Jiang F."/>
            <person name="Liu H."/>
            <person name="Zhao H."/>
            <person name="Xu D."/>
            <person name="Zhang Y."/>
        </authorList>
    </citation>
    <scope>NUCLEOTIDE SEQUENCE [LARGE SCALE GENOMIC DNA]</scope>
    <source>
        <strain evidence="2">cv. Punajuju</strain>
        <tissue evidence="1">Leaves</tissue>
    </source>
</reference>
<sequence length="219" mass="24578">MAFDPNSCFVINDDLLNFSLDDDSRPPSSSMEFSYPNNQDLDSDDYSRSIPEFAEEELEWLSNKDAFPSVDTCFDVKIVEHRKPVSIVENHSSGHSITSYCGSLHVPVRKRSSRRRRGRECCWWNQVMQPPSSLPKPPATGGGSGGLGRRCQHCFAEKTPQWRAGPMGPKTLCNACGVRYKSGRLVTEYRPASSPTFSSGLHSNSHRKIMEMRKKMQAG</sequence>
<evidence type="ECO:0000313" key="1">
    <source>
        <dbReference type="EMBL" id="KAI3791086.1"/>
    </source>
</evidence>
<organism evidence="1 2">
    <name type="scientific">Cichorium intybus</name>
    <name type="common">Chicory</name>
    <dbReference type="NCBI Taxonomy" id="13427"/>
    <lineage>
        <taxon>Eukaryota</taxon>
        <taxon>Viridiplantae</taxon>
        <taxon>Streptophyta</taxon>
        <taxon>Embryophyta</taxon>
        <taxon>Tracheophyta</taxon>
        <taxon>Spermatophyta</taxon>
        <taxon>Magnoliopsida</taxon>
        <taxon>eudicotyledons</taxon>
        <taxon>Gunneridae</taxon>
        <taxon>Pentapetalae</taxon>
        <taxon>asterids</taxon>
        <taxon>campanulids</taxon>
        <taxon>Asterales</taxon>
        <taxon>Asteraceae</taxon>
        <taxon>Cichorioideae</taxon>
        <taxon>Cichorieae</taxon>
        <taxon>Cichoriinae</taxon>
        <taxon>Cichorium</taxon>
    </lineage>
</organism>
<reference evidence="2" key="1">
    <citation type="journal article" date="2022" name="Mol. Ecol. Resour.">
        <title>The genomes of chicory, endive, great burdock and yacon provide insights into Asteraceae palaeo-polyploidization history and plant inulin production.</title>
        <authorList>
            <person name="Fan W."/>
            <person name="Wang S."/>
            <person name="Wang H."/>
            <person name="Wang A."/>
            <person name="Jiang F."/>
            <person name="Liu H."/>
            <person name="Zhao H."/>
            <person name="Xu D."/>
            <person name="Zhang Y."/>
        </authorList>
    </citation>
    <scope>NUCLEOTIDE SEQUENCE [LARGE SCALE GENOMIC DNA]</scope>
    <source>
        <strain evidence="2">cv. Punajuju</strain>
    </source>
</reference>
<gene>
    <name evidence="1" type="ORF">L2E82_04676</name>
</gene>
<protein>
    <submittedName>
        <fullName evidence="1">Uncharacterized protein</fullName>
    </submittedName>
</protein>
<comment type="caution">
    <text evidence="1">The sequence shown here is derived from an EMBL/GenBank/DDBJ whole genome shotgun (WGS) entry which is preliminary data.</text>
</comment>
<keyword evidence="2" id="KW-1185">Reference proteome</keyword>
<accession>A0ACB9H704</accession>
<proteinExistence type="predicted"/>
<dbReference type="EMBL" id="CM042009">
    <property type="protein sequence ID" value="KAI3791086.1"/>
    <property type="molecule type" value="Genomic_DNA"/>
</dbReference>
<dbReference type="Proteomes" id="UP001055811">
    <property type="component" value="Linkage Group LG01"/>
</dbReference>
<evidence type="ECO:0000313" key="2">
    <source>
        <dbReference type="Proteomes" id="UP001055811"/>
    </source>
</evidence>
<name>A0ACB9H704_CICIN</name>